<reference evidence="7 8" key="1">
    <citation type="submission" date="2024-03" db="EMBL/GenBank/DDBJ databases">
        <title>Aureococcus anophagefferens CCMP1851 and Kratosvirus quantuckense: Draft genome of a second virus-susceptible host strain in the model system.</title>
        <authorList>
            <person name="Chase E."/>
            <person name="Truchon A.R."/>
            <person name="Schepens W."/>
            <person name="Wilhelm S.W."/>
        </authorList>
    </citation>
    <scope>NUCLEOTIDE SEQUENCE [LARGE SCALE GENOMIC DNA]</scope>
    <source>
        <strain evidence="7 8">CCMP1851</strain>
    </source>
</reference>
<dbReference type="Proteomes" id="UP001363151">
    <property type="component" value="Unassembled WGS sequence"/>
</dbReference>
<name>A0ABR1FZC2_AURAN</name>
<feature type="signal peptide" evidence="6">
    <location>
        <begin position="1"/>
        <end position="36"/>
    </location>
</feature>
<dbReference type="SUPFAM" id="SSF53474">
    <property type="entry name" value="alpha/beta-Hydrolases"/>
    <property type="match status" value="1"/>
</dbReference>
<dbReference type="Pfam" id="PF05577">
    <property type="entry name" value="Peptidase_S28"/>
    <property type="match status" value="1"/>
</dbReference>
<proteinExistence type="inferred from homology"/>
<protein>
    <submittedName>
        <fullName evidence="7">Dipeptidyl-peptidase</fullName>
    </submittedName>
</protein>
<dbReference type="Gene3D" id="3.40.50.1820">
    <property type="entry name" value="alpha/beta hydrolase"/>
    <property type="match status" value="1"/>
</dbReference>
<comment type="similarity">
    <text evidence="1">Belongs to the peptidase S28 family.</text>
</comment>
<evidence type="ECO:0000256" key="1">
    <source>
        <dbReference type="ARBA" id="ARBA00011079"/>
    </source>
</evidence>
<evidence type="ECO:0000256" key="4">
    <source>
        <dbReference type="ARBA" id="ARBA00022801"/>
    </source>
</evidence>
<keyword evidence="2" id="KW-0645">Protease</keyword>
<keyword evidence="3 6" id="KW-0732">Signal</keyword>
<dbReference type="PANTHER" id="PTHR11010:SF38">
    <property type="entry name" value="LYSOSOMAL PRO-X CARBOXYPEPTIDASE"/>
    <property type="match status" value="1"/>
</dbReference>
<feature type="chain" id="PRO_5046740297" evidence="6">
    <location>
        <begin position="37"/>
        <end position="497"/>
    </location>
</feature>
<evidence type="ECO:0000313" key="7">
    <source>
        <dbReference type="EMBL" id="KAK7241613.1"/>
    </source>
</evidence>
<dbReference type="InterPro" id="IPR008758">
    <property type="entry name" value="Peptidase_S28"/>
</dbReference>
<evidence type="ECO:0000256" key="3">
    <source>
        <dbReference type="ARBA" id="ARBA00022729"/>
    </source>
</evidence>
<dbReference type="PANTHER" id="PTHR11010">
    <property type="entry name" value="PROTEASE S28 PRO-X CARBOXYPEPTIDASE-RELATED"/>
    <property type="match status" value="1"/>
</dbReference>
<evidence type="ECO:0000313" key="8">
    <source>
        <dbReference type="Proteomes" id="UP001363151"/>
    </source>
</evidence>
<dbReference type="InterPro" id="IPR029058">
    <property type="entry name" value="AB_hydrolase_fold"/>
</dbReference>
<gene>
    <name evidence="7" type="primary">DPP7</name>
    <name evidence="7" type="ORF">SO694_0028800</name>
</gene>
<accession>A0ABR1FZC2</accession>
<comment type="caution">
    <text evidence="7">The sequence shown here is derived from an EMBL/GenBank/DDBJ whole genome shotgun (WGS) entry which is preliminary data.</text>
</comment>
<dbReference type="EMBL" id="JBBJCI010000176">
    <property type="protein sequence ID" value="KAK7241613.1"/>
    <property type="molecule type" value="Genomic_DNA"/>
</dbReference>
<dbReference type="InterPro" id="IPR042269">
    <property type="entry name" value="Ser_carbopepase_S28_SKS"/>
</dbReference>
<keyword evidence="4" id="KW-0378">Hydrolase</keyword>
<sequence length="497" mass="52494">MVSAMLPMVSALLPLALKSPPVLLSMVAALLPLARALKSPPEPTVAYVTQQLDHFRFDETRTFSQKLLVHDAWHRPGGPLLMYFGNEGAIEDFYGNSGGLMFELAPKLNASVAFLEHRYYGSSLPFGNASYGSDELAFLTVEQALADMALVLATSSEILGAADGPAVLFGGSYGGMLAAWFMLKYPHLAAGAVAASAPVDLYPGEGKERPFFDAGLEVYGTYGSAACEADLRAALAALAAAAKTAAGRDALARSFRTCEPLPDPVDGDRLASYVNGALSTLAMLDYPYASAFVAPMPANPVRVACGRVAAAPSAASKLKGAVDVFLNHTGETACYDARRELLAAPGAPPLRALGAIDRPWNYQACTELPLEPLTSDGFGFFVPQSPKALAEVEAACRDRFGVAPRPDWLRQSFGDGAQLAASLRNVVFTDGDKDPWRVGGVPGDARALSRDGSVVHVLIADAAHHQDLFASDPADSPGVVAARVLEFEHVSRWVARA</sequence>
<dbReference type="Gene3D" id="1.20.120.980">
    <property type="entry name" value="Serine carboxypeptidase S28, SKS domain"/>
    <property type="match status" value="1"/>
</dbReference>
<evidence type="ECO:0000256" key="6">
    <source>
        <dbReference type="SAM" id="SignalP"/>
    </source>
</evidence>
<keyword evidence="5" id="KW-0325">Glycoprotein</keyword>
<evidence type="ECO:0000256" key="2">
    <source>
        <dbReference type="ARBA" id="ARBA00022670"/>
    </source>
</evidence>
<keyword evidence="8" id="KW-1185">Reference proteome</keyword>
<organism evidence="7 8">
    <name type="scientific">Aureococcus anophagefferens</name>
    <name type="common">Harmful bloom alga</name>
    <dbReference type="NCBI Taxonomy" id="44056"/>
    <lineage>
        <taxon>Eukaryota</taxon>
        <taxon>Sar</taxon>
        <taxon>Stramenopiles</taxon>
        <taxon>Ochrophyta</taxon>
        <taxon>Pelagophyceae</taxon>
        <taxon>Pelagomonadales</taxon>
        <taxon>Pelagomonadaceae</taxon>
        <taxon>Aureococcus</taxon>
    </lineage>
</organism>
<evidence type="ECO:0000256" key="5">
    <source>
        <dbReference type="ARBA" id="ARBA00023180"/>
    </source>
</evidence>